<accession>Q3JQZ0</accession>
<evidence type="ECO:0000313" key="2">
    <source>
        <dbReference type="EMBL" id="ABA48955.1"/>
    </source>
</evidence>
<evidence type="ECO:0000256" key="1">
    <source>
        <dbReference type="SAM" id="MobiDB-lite"/>
    </source>
</evidence>
<dbReference type="EnsemblBacteria" id="ABA48955">
    <property type="protein sequence ID" value="ABA48955"/>
    <property type="gene ID" value="BURPS1710b_2626"/>
</dbReference>
<dbReference type="Proteomes" id="UP000002700">
    <property type="component" value="Chromosome I"/>
</dbReference>
<feature type="compositionally biased region" description="Basic residues" evidence="1">
    <location>
        <begin position="126"/>
        <end position="137"/>
    </location>
</feature>
<feature type="region of interest" description="Disordered" evidence="1">
    <location>
        <begin position="70"/>
        <end position="209"/>
    </location>
</feature>
<proteinExistence type="predicted"/>
<feature type="compositionally biased region" description="Basic and acidic residues" evidence="1">
    <location>
        <begin position="97"/>
        <end position="109"/>
    </location>
</feature>
<sequence>MARARLRRRPVLPDAADGPLSRGARADARERPRLPVLHVDRRTRCVARAPARGGREAALRWHVAPRAGQGAARAAGGRDPRAALSQSADGVGRLGRRREGPRRDLERGARRSRHRAPRRHADVQLLRRRRRSRHGHHARDPRGRPCEQYAAPDQHPARARRRSAGVRASADRAQRAGREDEQAPRRDERDGLPRCRLSAGGGAQLSRASRLVARRRGDLLARAVRRMVRSRASRQVARAVRSQQAELAEQPLHQGSGRRAPGRAGKAVLRGARHRRRHDRAGPGPCGRDGADEGSRVDGEGDRGEFDDVLPCARPGCASARAARDRRGAPGARRVCRGAEDGRVDEGGDRGRAEGRARRAQAEDAAACDAGAPARRGHDAYAVDRRGAAAVRPRRRRVAPRGGARIGARGVREAVRLRQRTEATHASNARLPKILREPQIGYLQTSKPSLQSRFSVVQQSTRHGGIAQLGERLHGMQEVSGSIPLTSTS</sequence>
<feature type="compositionally biased region" description="Basic and acidic residues" evidence="1">
    <location>
        <begin position="24"/>
        <end position="38"/>
    </location>
</feature>
<dbReference type="KEGG" id="bpm:BURPS1710b_2626"/>
<feature type="compositionally biased region" description="Basic and acidic residues" evidence="1">
    <location>
        <begin position="289"/>
        <end position="306"/>
    </location>
</feature>
<feature type="compositionally biased region" description="Basic and acidic residues" evidence="1">
    <location>
        <begin position="169"/>
        <end position="193"/>
    </location>
</feature>
<dbReference type="HOGENOM" id="CLU_557447_0_0_4"/>
<dbReference type="AlphaFoldDB" id="Q3JQZ0"/>
<dbReference type="AntiFam" id="ANF00010">
    <property type="entry name" value="tRNA translation"/>
</dbReference>
<feature type="region of interest" description="Disordered" evidence="1">
    <location>
        <begin position="242"/>
        <end position="311"/>
    </location>
</feature>
<feature type="compositionally biased region" description="Basic and acidic residues" evidence="1">
    <location>
        <begin position="340"/>
        <end position="362"/>
    </location>
</feature>
<feature type="region of interest" description="Disordered" evidence="1">
    <location>
        <begin position="385"/>
        <end position="405"/>
    </location>
</feature>
<dbReference type="EMBL" id="CP000124">
    <property type="protein sequence ID" value="ABA48955.1"/>
    <property type="molecule type" value="Genomic_DNA"/>
</dbReference>
<organism evidence="2 3">
    <name type="scientific">Burkholderia pseudomallei (strain 1710b)</name>
    <dbReference type="NCBI Taxonomy" id="320372"/>
    <lineage>
        <taxon>Bacteria</taxon>
        <taxon>Pseudomonadati</taxon>
        <taxon>Pseudomonadota</taxon>
        <taxon>Betaproteobacteria</taxon>
        <taxon>Burkholderiales</taxon>
        <taxon>Burkholderiaceae</taxon>
        <taxon>Burkholderia</taxon>
        <taxon>pseudomallei group</taxon>
    </lineage>
</organism>
<feature type="region of interest" description="Disordered" evidence="1">
    <location>
        <begin position="1"/>
        <end position="38"/>
    </location>
</feature>
<reference evidence="2 3" key="1">
    <citation type="submission" date="2005-09" db="EMBL/GenBank/DDBJ databases">
        <authorList>
            <person name="Woods D.E."/>
            <person name="Nierman W.C."/>
        </authorList>
    </citation>
    <scope>NUCLEOTIDE SEQUENCE [LARGE SCALE GENOMIC DNA]</scope>
    <source>
        <strain evidence="2 3">1710b</strain>
    </source>
</reference>
<evidence type="ECO:0000313" key="3">
    <source>
        <dbReference type="Proteomes" id="UP000002700"/>
    </source>
</evidence>
<gene>
    <name evidence="2" type="ordered locus">BURPS1710b_2626</name>
</gene>
<protein>
    <submittedName>
        <fullName evidence="2">Uncharacterized protein</fullName>
    </submittedName>
</protein>
<feature type="compositionally biased region" description="Basic residues" evidence="1">
    <location>
        <begin position="1"/>
        <end position="10"/>
    </location>
</feature>
<name>Q3JQZ0_BURP1</name>
<feature type="region of interest" description="Disordered" evidence="1">
    <location>
        <begin position="340"/>
        <end position="371"/>
    </location>
</feature>